<accession>A0A150G241</accession>
<name>A0A150G241_GONPE</name>
<organism evidence="2 3">
    <name type="scientific">Gonium pectorale</name>
    <name type="common">Green alga</name>
    <dbReference type="NCBI Taxonomy" id="33097"/>
    <lineage>
        <taxon>Eukaryota</taxon>
        <taxon>Viridiplantae</taxon>
        <taxon>Chlorophyta</taxon>
        <taxon>core chlorophytes</taxon>
        <taxon>Chlorophyceae</taxon>
        <taxon>CS clade</taxon>
        <taxon>Chlamydomonadales</taxon>
        <taxon>Volvocaceae</taxon>
        <taxon>Gonium</taxon>
    </lineage>
</organism>
<sequence>MSAEEAARAAAPHLREATHNLGVLYLQLYANPPVLGKGKMVVLHVWLKRLAPSNDIGHTLPHQQRHAVHGFAWAEDPEHLNSSSDGGNWRMAFDDLSVWQPQLRLLTSMGEVVAAESALDQLPDAPHINAPVRPYHFSFPLNQTLPGRCFKVYEASFPGQLVGLCLPPPAPRLCTRLARTPTHSPSAPALWSLVFPVRRVMGVNDSNWEQHARQALNRISSHASYIVGMGGGGIVLYIDRMLRTILERHPRLALLAAEGRLVLVPWELPERRDLHATYDLALVAAHALLGLSACGANLALLVSDLDELPYSPHGRPWRDVFTCMAADAARQAAASSAPGPGLFQLRRVDVLSSRLAPAEEAAWWSRPGPALQLASGGAAAAINAAAARRQRAAALLRHPILAYDRLKRWPHSPGLEKILAIPARRVVGMYVHDGFPLYGSVHVANASCAFMLHLPNYWGVRHAGGAAALEAEFTPFRLVVPGSQRERKRGTRVGSAAGRVAAGGNGTGQ</sequence>
<evidence type="ECO:0000256" key="1">
    <source>
        <dbReference type="SAM" id="MobiDB-lite"/>
    </source>
</evidence>
<keyword evidence="3" id="KW-1185">Reference proteome</keyword>
<proteinExistence type="predicted"/>
<reference evidence="3" key="1">
    <citation type="journal article" date="2016" name="Nat. Commun.">
        <title>The Gonium pectorale genome demonstrates co-option of cell cycle regulation during the evolution of multicellularity.</title>
        <authorList>
            <person name="Hanschen E.R."/>
            <person name="Marriage T.N."/>
            <person name="Ferris P.J."/>
            <person name="Hamaji T."/>
            <person name="Toyoda A."/>
            <person name="Fujiyama A."/>
            <person name="Neme R."/>
            <person name="Noguchi H."/>
            <person name="Minakuchi Y."/>
            <person name="Suzuki M."/>
            <person name="Kawai-Toyooka H."/>
            <person name="Smith D.R."/>
            <person name="Sparks H."/>
            <person name="Anderson J."/>
            <person name="Bakaric R."/>
            <person name="Luria V."/>
            <person name="Karger A."/>
            <person name="Kirschner M.W."/>
            <person name="Durand P.M."/>
            <person name="Michod R.E."/>
            <person name="Nozaki H."/>
            <person name="Olson B.J."/>
        </authorList>
    </citation>
    <scope>NUCLEOTIDE SEQUENCE [LARGE SCALE GENOMIC DNA]</scope>
    <source>
        <strain evidence="3">NIES-2863</strain>
    </source>
</reference>
<dbReference type="Proteomes" id="UP000075714">
    <property type="component" value="Unassembled WGS sequence"/>
</dbReference>
<protein>
    <recommendedName>
        <fullName evidence="4">Glycosyltransferase family 92 protein</fullName>
    </recommendedName>
</protein>
<dbReference type="OrthoDB" id="539194at2759"/>
<dbReference type="AlphaFoldDB" id="A0A150G241"/>
<dbReference type="EMBL" id="LSYV01000079">
    <property type="protein sequence ID" value="KXZ43884.1"/>
    <property type="molecule type" value="Genomic_DNA"/>
</dbReference>
<comment type="caution">
    <text evidence="2">The sequence shown here is derived from an EMBL/GenBank/DDBJ whole genome shotgun (WGS) entry which is preliminary data.</text>
</comment>
<evidence type="ECO:0008006" key="4">
    <source>
        <dbReference type="Google" id="ProtNLM"/>
    </source>
</evidence>
<feature type="region of interest" description="Disordered" evidence="1">
    <location>
        <begin position="484"/>
        <end position="509"/>
    </location>
</feature>
<evidence type="ECO:0000313" key="2">
    <source>
        <dbReference type="EMBL" id="KXZ43884.1"/>
    </source>
</evidence>
<evidence type="ECO:0000313" key="3">
    <source>
        <dbReference type="Proteomes" id="UP000075714"/>
    </source>
</evidence>
<gene>
    <name evidence="2" type="ORF">GPECTOR_78g72</name>
</gene>